<accession>A0ABN2RAT9</accession>
<feature type="region of interest" description="Disordered" evidence="1">
    <location>
        <begin position="27"/>
        <end position="53"/>
    </location>
</feature>
<protein>
    <submittedName>
        <fullName evidence="2">Uncharacterized protein</fullName>
    </submittedName>
</protein>
<proteinExistence type="predicted"/>
<organism evidence="2 3">
    <name type="scientific">Amycolatopsis minnesotensis</name>
    <dbReference type="NCBI Taxonomy" id="337894"/>
    <lineage>
        <taxon>Bacteria</taxon>
        <taxon>Bacillati</taxon>
        <taxon>Actinomycetota</taxon>
        <taxon>Actinomycetes</taxon>
        <taxon>Pseudonocardiales</taxon>
        <taxon>Pseudonocardiaceae</taxon>
        <taxon>Amycolatopsis</taxon>
    </lineage>
</organism>
<sequence length="125" mass="13206">MVRSRICSIGLDSIGFDLIGFDSLGAPSESPTAPASMLPRQRSAGIGRGASSGAARTVFDAVHRDGRGERIRAPVDFPLPRLKAREHREIVVAEPVIACHDLIRAGSAAVPSRAVPTVRAARRTA</sequence>
<evidence type="ECO:0000313" key="2">
    <source>
        <dbReference type="EMBL" id="GAA1966326.1"/>
    </source>
</evidence>
<dbReference type="EMBL" id="BAAANN010000017">
    <property type="protein sequence ID" value="GAA1966326.1"/>
    <property type="molecule type" value="Genomic_DNA"/>
</dbReference>
<name>A0ABN2RAT9_9PSEU</name>
<reference evidence="2 3" key="1">
    <citation type="journal article" date="2019" name="Int. J. Syst. Evol. Microbiol.">
        <title>The Global Catalogue of Microorganisms (GCM) 10K type strain sequencing project: providing services to taxonomists for standard genome sequencing and annotation.</title>
        <authorList>
            <consortium name="The Broad Institute Genomics Platform"/>
            <consortium name="The Broad Institute Genome Sequencing Center for Infectious Disease"/>
            <person name="Wu L."/>
            <person name="Ma J."/>
        </authorList>
    </citation>
    <scope>NUCLEOTIDE SEQUENCE [LARGE SCALE GENOMIC DNA]</scope>
    <source>
        <strain evidence="2 3">JCM 14545</strain>
    </source>
</reference>
<evidence type="ECO:0000313" key="3">
    <source>
        <dbReference type="Proteomes" id="UP001501116"/>
    </source>
</evidence>
<gene>
    <name evidence="2" type="ORF">GCM10009754_43430</name>
</gene>
<keyword evidence="3" id="KW-1185">Reference proteome</keyword>
<evidence type="ECO:0000256" key="1">
    <source>
        <dbReference type="SAM" id="MobiDB-lite"/>
    </source>
</evidence>
<feature type="compositionally biased region" description="Low complexity" evidence="1">
    <location>
        <begin position="40"/>
        <end position="53"/>
    </location>
</feature>
<comment type="caution">
    <text evidence="2">The sequence shown here is derived from an EMBL/GenBank/DDBJ whole genome shotgun (WGS) entry which is preliminary data.</text>
</comment>
<dbReference type="Proteomes" id="UP001501116">
    <property type="component" value="Unassembled WGS sequence"/>
</dbReference>